<evidence type="ECO:0000256" key="2">
    <source>
        <dbReference type="ARBA" id="ARBA00022490"/>
    </source>
</evidence>
<dbReference type="PANTHER" id="PTHR19849">
    <property type="entry name" value="PHOSPHOLIPASE A-2-ACTIVATING PROTEIN"/>
    <property type="match status" value="1"/>
</dbReference>
<dbReference type="AlphaFoldDB" id="A0A4Z1NH52"/>
<dbReference type="Gene3D" id="3.10.20.870">
    <property type="entry name" value="PFU (PLAA family ubiquitin binding), C-terminal domain"/>
    <property type="match status" value="1"/>
</dbReference>
<dbReference type="InterPro" id="IPR013535">
    <property type="entry name" value="PUL_dom"/>
</dbReference>
<feature type="repeat" description="WD" evidence="5">
    <location>
        <begin position="10"/>
        <end position="50"/>
    </location>
</feature>
<dbReference type="InterPro" id="IPR038122">
    <property type="entry name" value="PFU_sf"/>
</dbReference>
<dbReference type="STRING" id="86259.A0A4Z1NH52"/>
<dbReference type="GO" id="GO:0043161">
    <property type="term" value="P:proteasome-mediated ubiquitin-dependent protein catabolic process"/>
    <property type="evidence" value="ECO:0007669"/>
    <property type="project" value="TreeGrafter"/>
</dbReference>
<protein>
    <submittedName>
        <fullName evidence="9">PFU-domain-containing protein</fullName>
    </submittedName>
</protein>
<dbReference type="InterPro" id="IPR015155">
    <property type="entry name" value="PFU"/>
</dbReference>
<keyword evidence="2" id="KW-0963">Cytoplasm</keyword>
<dbReference type="EMBL" id="SNSC02000029">
    <property type="protein sequence ID" value="TID13051.1"/>
    <property type="molecule type" value="Genomic_DNA"/>
</dbReference>
<dbReference type="Pfam" id="PF08324">
    <property type="entry name" value="PUL"/>
    <property type="match status" value="1"/>
</dbReference>
<dbReference type="PROSITE" id="PS50294">
    <property type="entry name" value="WD_REPEATS_REGION"/>
    <property type="match status" value="3"/>
</dbReference>
<dbReference type="InterPro" id="IPR011989">
    <property type="entry name" value="ARM-like"/>
</dbReference>
<dbReference type="InterPro" id="IPR036322">
    <property type="entry name" value="WD40_repeat_dom_sf"/>
</dbReference>
<dbReference type="FunFam" id="2.130.10.10:FF:000236">
    <property type="entry name" value="Polyubiquitin binding protein (Doa1/Ufd3)"/>
    <property type="match status" value="1"/>
</dbReference>
<dbReference type="SMART" id="SM00320">
    <property type="entry name" value="WD40"/>
    <property type="match status" value="6"/>
</dbReference>
<sequence>MTDFKLSASLEGHDDDVKAVAFPDPSFVLSASRDKSVRQWTVLSSNPVKYDTPTFVSYSQGFVNSVAFVPPTSQYPLGLVVAGGQDAIIEVRQPGKQPEDNADALLIGHAHNVCALDVSEDGTGIVSGSWDTEARVWQVGKWDSPAAVLQGHTAAVWAVSFYDKDTIITGSADKNIHIYSVSGKLTRKLPPSPDIVRALCKLPPGHWSGANFAAAGNDGLIRFWTLEGAMLGELSGHENFIYSLAVLPTGEVVSAGEDRSVRIWNHGKCVQVITLPAISVWGVAACSETGDIVAGASDKKVRVFSRSTDRHASPEALQSFEDSVKASAIPAQAMGGDINKTDLPGPGFLTSKSGTKEGQIQCIKEHNGSVMAYQWSTAANQWVAVGQVVDSTGSAQKETYQGKEYDYVFSVDIAEGQPPLKLPYNTTQNPYEVAQKFIADNELPMSYIDQVVDFINKNSQGATIGQTHDQGSDPWGSGSRYRPGDADTGTNFTAPAPASRPKVLPQTQYLSIATGNLEMIRKKAEEFNQKFLEEGRKDICLNPHDLELLGSTVKQLDVATKKSDGAAPISNEGVSIIVGMATRWPAAQRLPALDLLRLLTAASEKAVESTGANGQNLVDILAASNSLSADAPVNNIMLAVRALANLFTNQAGRSLMGAEFGKVHSLVEPFATSPNRNLAIAVATLYINYSVLLMADGAENVDTNRAVTLLDELVKIVNTATDSEALYRALVGTGTLLALGQDFRDLAKEAMDLDQALIRAAKTGVEPRIKHVIAEIKDVKR</sequence>
<comment type="caution">
    <text evidence="9">The sequence shown here is derived from an EMBL/GenBank/DDBJ whole genome shotgun (WGS) entry which is preliminary data.</text>
</comment>
<dbReference type="GO" id="GO:0043130">
    <property type="term" value="F:ubiquitin binding"/>
    <property type="evidence" value="ECO:0007669"/>
    <property type="project" value="TreeGrafter"/>
</dbReference>
<dbReference type="GO" id="GO:0005737">
    <property type="term" value="C:cytoplasm"/>
    <property type="evidence" value="ECO:0007669"/>
    <property type="project" value="UniProtKB-SubCell"/>
</dbReference>
<dbReference type="PANTHER" id="PTHR19849:SF0">
    <property type="entry name" value="PHOSPHOLIPASE A-2-ACTIVATING PROTEIN"/>
    <property type="match status" value="1"/>
</dbReference>
<evidence type="ECO:0000259" key="7">
    <source>
        <dbReference type="PROSITE" id="PS51394"/>
    </source>
</evidence>
<dbReference type="Pfam" id="PF00400">
    <property type="entry name" value="WD40"/>
    <property type="match status" value="4"/>
</dbReference>
<accession>A0A4Z1NH52</accession>
<keyword evidence="10" id="KW-1185">Reference proteome</keyword>
<dbReference type="InterPro" id="IPR001680">
    <property type="entry name" value="WD40_rpt"/>
</dbReference>
<keyword evidence="3 5" id="KW-0853">WD repeat</keyword>
<feature type="repeat" description="WD" evidence="5">
    <location>
        <begin position="106"/>
        <end position="139"/>
    </location>
</feature>
<evidence type="ECO:0000256" key="5">
    <source>
        <dbReference type="PROSITE-ProRule" id="PRU00221"/>
    </source>
</evidence>
<dbReference type="Gene3D" id="1.25.10.10">
    <property type="entry name" value="Leucine-rich Repeat Variant"/>
    <property type="match status" value="1"/>
</dbReference>
<dbReference type="PROSITE" id="PS50082">
    <property type="entry name" value="WD_REPEATS_2"/>
    <property type="match status" value="4"/>
</dbReference>
<evidence type="ECO:0000256" key="4">
    <source>
        <dbReference type="ARBA" id="ARBA00022737"/>
    </source>
</evidence>
<reference evidence="9 10" key="1">
    <citation type="submission" date="2019-04" db="EMBL/GenBank/DDBJ databases">
        <title>High contiguity whole genome sequence and gene annotation resource for two Venturia nashicola isolates.</title>
        <authorList>
            <person name="Prokchorchik M."/>
            <person name="Won K."/>
            <person name="Lee Y."/>
            <person name="Choi E.D."/>
            <person name="Segonzac C."/>
            <person name="Sohn K.H."/>
        </authorList>
    </citation>
    <scope>NUCLEOTIDE SEQUENCE [LARGE SCALE GENOMIC DNA]</scope>
    <source>
        <strain evidence="9 10">PRI2</strain>
    </source>
</reference>
<evidence type="ECO:0000313" key="9">
    <source>
        <dbReference type="EMBL" id="TID13051.1"/>
    </source>
</evidence>
<name>A0A4Z1NH52_9PEZI</name>
<dbReference type="Gene3D" id="2.130.10.10">
    <property type="entry name" value="YVTN repeat-like/Quinoprotein amine dehydrogenase"/>
    <property type="match status" value="1"/>
</dbReference>
<feature type="repeat" description="WD" evidence="5">
    <location>
        <begin position="234"/>
        <end position="265"/>
    </location>
</feature>
<evidence type="ECO:0000256" key="1">
    <source>
        <dbReference type="ARBA" id="ARBA00004496"/>
    </source>
</evidence>
<feature type="repeat" description="WD" evidence="5">
    <location>
        <begin position="149"/>
        <end position="182"/>
    </location>
</feature>
<evidence type="ECO:0000256" key="3">
    <source>
        <dbReference type="ARBA" id="ARBA00022574"/>
    </source>
</evidence>
<feature type="region of interest" description="Disordered" evidence="6">
    <location>
        <begin position="462"/>
        <end position="500"/>
    </location>
</feature>
<proteinExistence type="predicted"/>
<dbReference type="GO" id="GO:0005634">
    <property type="term" value="C:nucleus"/>
    <property type="evidence" value="ECO:0007669"/>
    <property type="project" value="TreeGrafter"/>
</dbReference>
<dbReference type="InterPro" id="IPR015943">
    <property type="entry name" value="WD40/YVTN_repeat-like_dom_sf"/>
</dbReference>
<dbReference type="CDD" id="cd00200">
    <property type="entry name" value="WD40"/>
    <property type="match status" value="1"/>
</dbReference>
<comment type="subcellular location">
    <subcellularLocation>
        <location evidence="1">Cytoplasm</location>
    </subcellularLocation>
</comment>
<evidence type="ECO:0000256" key="6">
    <source>
        <dbReference type="SAM" id="MobiDB-lite"/>
    </source>
</evidence>
<evidence type="ECO:0000313" key="10">
    <source>
        <dbReference type="Proteomes" id="UP000298493"/>
    </source>
</evidence>
<dbReference type="Proteomes" id="UP000298493">
    <property type="component" value="Unassembled WGS sequence"/>
</dbReference>
<gene>
    <name evidence="9" type="ORF">E6O75_ATG10000</name>
</gene>
<keyword evidence="4" id="KW-0677">Repeat</keyword>
<dbReference type="SUPFAM" id="SSF50978">
    <property type="entry name" value="WD40 repeat-like"/>
    <property type="match status" value="1"/>
</dbReference>
<feature type="domain" description="PUL" evidence="8">
    <location>
        <begin position="502"/>
        <end position="779"/>
    </location>
</feature>
<feature type="domain" description="PFU" evidence="7">
    <location>
        <begin position="374"/>
        <end position="469"/>
    </location>
</feature>
<dbReference type="PROSITE" id="PS51394">
    <property type="entry name" value="PFU"/>
    <property type="match status" value="1"/>
</dbReference>
<evidence type="ECO:0000259" key="8">
    <source>
        <dbReference type="PROSITE" id="PS51396"/>
    </source>
</evidence>
<organism evidence="9 10">
    <name type="scientific">Venturia nashicola</name>
    <dbReference type="NCBI Taxonomy" id="86259"/>
    <lineage>
        <taxon>Eukaryota</taxon>
        <taxon>Fungi</taxon>
        <taxon>Dikarya</taxon>
        <taxon>Ascomycota</taxon>
        <taxon>Pezizomycotina</taxon>
        <taxon>Dothideomycetes</taxon>
        <taxon>Pleosporomycetidae</taxon>
        <taxon>Venturiales</taxon>
        <taxon>Venturiaceae</taxon>
        <taxon>Venturia</taxon>
    </lineage>
</organism>
<dbReference type="GO" id="GO:0010992">
    <property type="term" value="P:ubiquitin recycling"/>
    <property type="evidence" value="ECO:0007669"/>
    <property type="project" value="TreeGrafter"/>
</dbReference>
<dbReference type="Pfam" id="PF09070">
    <property type="entry name" value="PFU"/>
    <property type="match status" value="1"/>
</dbReference>
<dbReference type="PROSITE" id="PS51396">
    <property type="entry name" value="PUL"/>
    <property type="match status" value="1"/>
</dbReference>